<protein>
    <submittedName>
        <fullName evidence="2">Uncharacterized protein</fullName>
    </submittedName>
</protein>
<reference evidence="2 3" key="1">
    <citation type="journal article" date="2022" name="G3 (Bethesda)">
        <title>Whole-genome sequence and methylome profiling of the almond [Prunus dulcis (Mill.) D.A. Webb] cultivar 'Nonpareil'.</title>
        <authorList>
            <person name="D'Amico-Willman K.M."/>
            <person name="Ouma W.Z."/>
            <person name="Meulia T."/>
            <person name="Sideli G.M."/>
            <person name="Gradziel T.M."/>
            <person name="Fresnedo-Ramirez J."/>
        </authorList>
    </citation>
    <scope>NUCLEOTIDE SEQUENCE [LARGE SCALE GENOMIC DNA]</scope>
    <source>
        <strain evidence="2">Clone GOH B32 T37-40</strain>
    </source>
</reference>
<proteinExistence type="predicted"/>
<feature type="compositionally biased region" description="Basic residues" evidence="1">
    <location>
        <begin position="80"/>
        <end position="92"/>
    </location>
</feature>
<sequence>MDALPNRGTQSFFPVYGSITILVANSPRFKIVKPICGLPEEEEEEEEEKSEGETKSIWECAHPKSISTARVLAQAGRGPRPMRRFQRQKAARTRLGGHQPGQAQR</sequence>
<dbReference type="EMBL" id="JAJFAZ020000035">
    <property type="protein sequence ID" value="KAI5311323.1"/>
    <property type="molecule type" value="Genomic_DNA"/>
</dbReference>
<feature type="region of interest" description="Disordered" evidence="1">
    <location>
        <begin position="74"/>
        <end position="105"/>
    </location>
</feature>
<evidence type="ECO:0000313" key="3">
    <source>
        <dbReference type="Proteomes" id="UP001054821"/>
    </source>
</evidence>
<gene>
    <name evidence="2" type="ORF">L3X38_000279</name>
</gene>
<keyword evidence="3" id="KW-1185">Reference proteome</keyword>
<comment type="caution">
    <text evidence="2">The sequence shown here is derived from an EMBL/GenBank/DDBJ whole genome shotgun (WGS) entry which is preliminary data.</text>
</comment>
<accession>A0AAD4US55</accession>
<dbReference type="Proteomes" id="UP001054821">
    <property type="component" value="Unassembled WGS sequence"/>
</dbReference>
<dbReference type="AlphaFoldDB" id="A0AAD4US55"/>
<organism evidence="2 3">
    <name type="scientific">Prunus dulcis</name>
    <name type="common">Almond</name>
    <name type="synonym">Amygdalus dulcis</name>
    <dbReference type="NCBI Taxonomy" id="3755"/>
    <lineage>
        <taxon>Eukaryota</taxon>
        <taxon>Viridiplantae</taxon>
        <taxon>Streptophyta</taxon>
        <taxon>Embryophyta</taxon>
        <taxon>Tracheophyta</taxon>
        <taxon>Spermatophyta</taxon>
        <taxon>Magnoliopsida</taxon>
        <taxon>eudicotyledons</taxon>
        <taxon>Gunneridae</taxon>
        <taxon>Pentapetalae</taxon>
        <taxon>rosids</taxon>
        <taxon>fabids</taxon>
        <taxon>Rosales</taxon>
        <taxon>Rosaceae</taxon>
        <taxon>Amygdaloideae</taxon>
        <taxon>Amygdaleae</taxon>
        <taxon>Prunus</taxon>
    </lineage>
</organism>
<evidence type="ECO:0000256" key="1">
    <source>
        <dbReference type="SAM" id="MobiDB-lite"/>
    </source>
</evidence>
<name>A0AAD4US55_PRUDU</name>
<evidence type="ECO:0000313" key="2">
    <source>
        <dbReference type="EMBL" id="KAI5311323.1"/>
    </source>
</evidence>